<keyword evidence="5 7" id="KW-0653">Protein transport</keyword>
<evidence type="ECO:0000256" key="2">
    <source>
        <dbReference type="ARBA" id="ARBA00009594"/>
    </source>
</evidence>
<dbReference type="Pfam" id="PF09454">
    <property type="entry name" value="Vps23_core"/>
    <property type="match status" value="1"/>
</dbReference>
<feature type="domain" description="UEV" evidence="11">
    <location>
        <begin position="23"/>
        <end position="167"/>
    </location>
</feature>
<dbReference type="SUPFAM" id="SSF140111">
    <property type="entry name" value="Endosomal sorting complex assembly domain"/>
    <property type="match status" value="1"/>
</dbReference>
<keyword evidence="6 8" id="KW-0175">Coiled coil</keyword>
<comment type="similarity">
    <text evidence="2">Belongs to the ubiquitin-conjugating enzyme family. UEV subfamily.</text>
</comment>
<dbReference type="SUPFAM" id="SSF54495">
    <property type="entry name" value="UBC-like"/>
    <property type="match status" value="1"/>
</dbReference>
<dbReference type="Gene3D" id="3.10.110.10">
    <property type="entry name" value="Ubiquitin Conjugating Enzyme"/>
    <property type="match status" value="1"/>
</dbReference>
<keyword evidence="13" id="KW-1185">Reference proteome</keyword>
<dbReference type="OrthoDB" id="306304at2759"/>
<organism evidence="12 13">
    <name type="scientific">Ceratopteris richardii</name>
    <name type="common">Triangle waterfern</name>
    <dbReference type="NCBI Taxonomy" id="49495"/>
    <lineage>
        <taxon>Eukaryota</taxon>
        <taxon>Viridiplantae</taxon>
        <taxon>Streptophyta</taxon>
        <taxon>Embryophyta</taxon>
        <taxon>Tracheophyta</taxon>
        <taxon>Polypodiopsida</taxon>
        <taxon>Polypodiidae</taxon>
        <taxon>Polypodiales</taxon>
        <taxon>Pteridineae</taxon>
        <taxon>Pteridaceae</taxon>
        <taxon>Parkerioideae</taxon>
        <taxon>Ceratopteris</taxon>
    </lineage>
</organism>
<dbReference type="InterPro" id="IPR037202">
    <property type="entry name" value="ESCRT_assembly_dom"/>
</dbReference>
<dbReference type="InterPro" id="IPR052070">
    <property type="entry name" value="ESCRT-I_UEV_domain"/>
</dbReference>
<reference evidence="12" key="1">
    <citation type="submission" date="2021-08" db="EMBL/GenBank/DDBJ databases">
        <title>WGS assembly of Ceratopteris richardii.</title>
        <authorList>
            <person name="Marchant D.B."/>
            <person name="Chen G."/>
            <person name="Jenkins J."/>
            <person name="Shu S."/>
            <person name="Leebens-Mack J."/>
            <person name="Grimwood J."/>
            <person name="Schmutz J."/>
            <person name="Soltis P."/>
            <person name="Soltis D."/>
            <person name="Chen Z.-H."/>
        </authorList>
    </citation>
    <scope>NUCLEOTIDE SEQUENCE</scope>
    <source>
        <strain evidence="12">Whitten #5841</strain>
        <tissue evidence="12">Leaf</tissue>
    </source>
</reference>
<feature type="compositionally biased region" description="Basic and acidic residues" evidence="9">
    <location>
        <begin position="230"/>
        <end position="239"/>
    </location>
</feature>
<dbReference type="Gene3D" id="6.10.140.820">
    <property type="match status" value="1"/>
</dbReference>
<dbReference type="GO" id="GO:0008333">
    <property type="term" value="P:endosome to lysosome transport"/>
    <property type="evidence" value="ECO:0007669"/>
    <property type="project" value="TreeGrafter"/>
</dbReference>
<feature type="region of interest" description="Disordered" evidence="9">
    <location>
        <begin position="161"/>
        <end position="246"/>
    </location>
</feature>
<name>A0A8T2Q948_CERRI</name>
<gene>
    <name evidence="12" type="ORF">KP509_36G000500</name>
</gene>
<evidence type="ECO:0000256" key="1">
    <source>
        <dbReference type="ARBA" id="ARBA00004177"/>
    </source>
</evidence>
<dbReference type="AlphaFoldDB" id="A0A8T2Q948"/>
<dbReference type="GO" id="GO:0000813">
    <property type="term" value="C:ESCRT I complex"/>
    <property type="evidence" value="ECO:0007669"/>
    <property type="project" value="TreeGrafter"/>
</dbReference>
<evidence type="ECO:0000256" key="8">
    <source>
        <dbReference type="SAM" id="Coils"/>
    </source>
</evidence>
<dbReference type="PROSITE" id="PS51312">
    <property type="entry name" value="SB"/>
    <property type="match status" value="1"/>
</dbReference>
<evidence type="ECO:0000256" key="7">
    <source>
        <dbReference type="PROSITE-ProRule" id="PRU00644"/>
    </source>
</evidence>
<feature type="compositionally biased region" description="Low complexity" evidence="9">
    <location>
        <begin position="181"/>
        <end position="193"/>
    </location>
</feature>
<dbReference type="GO" id="GO:0043130">
    <property type="term" value="F:ubiquitin binding"/>
    <property type="evidence" value="ECO:0007669"/>
    <property type="project" value="TreeGrafter"/>
</dbReference>
<dbReference type="GO" id="GO:0015031">
    <property type="term" value="P:protein transport"/>
    <property type="evidence" value="ECO:0007669"/>
    <property type="project" value="UniProtKB-UniRule"/>
</dbReference>
<dbReference type="PANTHER" id="PTHR23306">
    <property type="entry name" value="TUMOR SUSCEPTIBILITY GENE 101 PROTEIN-RELATED"/>
    <property type="match status" value="1"/>
</dbReference>
<keyword evidence="3 7" id="KW-0813">Transport</keyword>
<dbReference type="PROSITE" id="PS51322">
    <property type="entry name" value="UEV"/>
    <property type="match status" value="1"/>
</dbReference>
<sequence>MAMASPSSAAPSPHGMVQFLSSLLSQRGPNALPYIEDVKLLIRQHLVNLTQEFPSLRVKPATFVDNDGTSANLLQVEGTVPMTFHGSSYNIPVIIWLLEQYPKSPPRVFVSPTKDMVIKRPHKHVDASGMVSLPYLQSWFYPRSNLVDLARALSTMFSQDPPLFSKPSSPSTQPQHHHRISSAASPGSGASVSHMPSPLSSLKSQVQRLTSSPKRADSDGSLRPTSSRHSKSDSSRTGRTDNPSEVFRRNAINSLMERLELDSSQLRKTNENRLDEVFTVQSQLKQRKDDLHQGIENIQQEKVKLECQVQTFRHNINMLGSWIKENNEAFCDFDIDDAFQPCDGLSKQMLECSSVDLALEDVLYSLDKAVQEGSIPVDAYLKQVRNVSREQFFHRAIAVKIQAAQRELQVSKIAAGQHF</sequence>
<evidence type="ECO:0000256" key="3">
    <source>
        <dbReference type="ARBA" id="ARBA00022448"/>
    </source>
</evidence>
<comment type="caution">
    <text evidence="12">The sequence shown here is derived from an EMBL/GenBank/DDBJ whole genome shotgun (WGS) entry which is preliminary data.</text>
</comment>
<feature type="domain" description="SB" evidence="10">
    <location>
        <begin position="343"/>
        <end position="411"/>
    </location>
</feature>
<feature type="compositionally biased region" description="Polar residues" evidence="9">
    <location>
        <begin position="198"/>
        <end position="213"/>
    </location>
</feature>
<dbReference type="InterPro" id="IPR008883">
    <property type="entry name" value="UEV_N"/>
</dbReference>
<evidence type="ECO:0000259" key="10">
    <source>
        <dbReference type="PROSITE" id="PS51312"/>
    </source>
</evidence>
<dbReference type="InterPro" id="IPR017916">
    <property type="entry name" value="SB_dom"/>
</dbReference>
<dbReference type="Proteomes" id="UP000825935">
    <property type="component" value="Chromosome 36"/>
</dbReference>
<evidence type="ECO:0000256" key="6">
    <source>
        <dbReference type="ARBA" id="ARBA00023054"/>
    </source>
</evidence>
<feature type="coiled-coil region" evidence="8">
    <location>
        <begin position="281"/>
        <end position="315"/>
    </location>
</feature>
<dbReference type="Pfam" id="PF05743">
    <property type="entry name" value="UEV"/>
    <property type="match status" value="1"/>
</dbReference>
<evidence type="ECO:0000313" key="13">
    <source>
        <dbReference type="Proteomes" id="UP000825935"/>
    </source>
</evidence>
<evidence type="ECO:0000313" key="12">
    <source>
        <dbReference type="EMBL" id="KAH7280512.1"/>
    </source>
</evidence>
<evidence type="ECO:0000256" key="9">
    <source>
        <dbReference type="SAM" id="MobiDB-lite"/>
    </source>
</evidence>
<comment type="subcellular location">
    <subcellularLocation>
        <location evidence="1">Endosome</location>
    </subcellularLocation>
</comment>
<proteinExistence type="inferred from homology"/>
<dbReference type="PANTHER" id="PTHR23306:SF3">
    <property type="entry name" value="TUMOR SUPPRESSOR PROTEIN 101"/>
    <property type="match status" value="1"/>
</dbReference>
<protein>
    <recommendedName>
        <fullName evidence="14">Protein ELC-like</fullName>
    </recommendedName>
</protein>
<evidence type="ECO:0008006" key="14">
    <source>
        <dbReference type="Google" id="ProtNLM"/>
    </source>
</evidence>
<accession>A0A8T2Q948</accession>
<dbReference type="CDD" id="cd11685">
    <property type="entry name" value="UEV_TSG101-like"/>
    <property type="match status" value="1"/>
</dbReference>
<dbReference type="OMA" id="INRMVEM"/>
<evidence type="ECO:0000259" key="11">
    <source>
        <dbReference type="PROSITE" id="PS51322"/>
    </source>
</evidence>
<keyword evidence="4" id="KW-0967">Endosome</keyword>
<evidence type="ECO:0000256" key="4">
    <source>
        <dbReference type="ARBA" id="ARBA00022753"/>
    </source>
</evidence>
<evidence type="ECO:0000256" key="5">
    <source>
        <dbReference type="ARBA" id="ARBA00022927"/>
    </source>
</evidence>
<dbReference type="EMBL" id="CM035441">
    <property type="protein sequence ID" value="KAH7280512.1"/>
    <property type="molecule type" value="Genomic_DNA"/>
</dbReference>
<dbReference type="InterPro" id="IPR016135">
    <property type="entry name" value="UBQ-conjugating_enzyme/RWD"/>
</dbReference>